<reference evidence="2 3" key="1">
    <citation type="submission" date="2016-10" db="EMBL/GenBank/DDBJ databases">
        <title>Arsenicibacter rosenii gen. nov., sp. nov., an efficient arsenic-methylating bacterium isolated from an arsenic-contaminated paddy soil.</title>
        <authorList>
            <person name="Huang K."/>
        </authorList>
    </citation>
    <scope>NUCLEOTIDE SEQUENCE [LARGE SCALE GENOMIC DNA]</scope>
    <source>
        <strain evidence="2 3">SM-1</strain>
    </source>
</reference>
<sequence>MALELTGKLVKTLAEVTGQGRNGAWNKQEFVIETIDQFPKKVCMAAWGDKANDLKQFTPGDTLKVTFNIESREWNDRWFTEARAWRIELAEGDSIRPEASSPAPRAERPASQPAASPFGMSFEEESNDLPF</sequence>
<dbReference type="OrthoDB" id="598142at2"/>
<dbReference type="InterPro" id="IPR021474">
    <property type="entry name" value="DUF3127"/>
</dbReference>
<dbReference type="Proteomes" id="UP000181790">
    <property type="component" value="Unassembled WGS sequence"/>
</dbReference>
<dbReference type="Pfam" id="PF11325">
    <property type="entry name" value="DUF3127"/>
    <property type="match status" value="1"/>
</dbReference>
<feature type="region of interest" description="Disordered" evidence="1">
    <location>
        <begin position="90"/>
        <end position="131"/>
    </location>
</feature>
<name>A0A1S2VS97_9BACT</name>
<evidence type="ECO:0000313" key="3">
    <source>
        <dbReference type="Proteomes" id="UP000181790"/>
    </source>
</evidence>
<dbReference type="AlphaFoldDB" id="A0A1S2VS97"/>
<protein>
    <recommendedName>
        <fullName evidence="4">DUF3127 domain-containing protein</fullName>
    </recommendedName>
</protein>
<comment type="caution">
    <text evidence="2">The sequence shown here is derived from an EMBL/GenBank/DDBJ whole genome shotgun (WGS) entry which is preliminary data.</text>
</comment>
<accession>A0A1S2VS97</accession>
<gene>
    <name evidence="2" type="ORF">BLX24_03595</name>
</gene>
<feature type="compositionally biased region" description="Acidic residues" evidence="1">
    <location>
        <begin position="122"/>
        <end position="131"/>
    </location>
</feature>
<evidence type="ECO:0008006" key="4">
    <source>
        <dbReference type="Google" id="ProtNLM"/>
    </source>
</evidence>
<feature type="compositionally biased region" description="Low complexity" evidence="1">
    <location>
        <begin position="97"/>
        <end position="117"/>
    </location>
</feature>
<organism evidence="2 3">
    <name type="scientific">Arsenicibacter rosenii</name>
    <dbReference type="NCBI Taxonomy" id="1750698"/>
    <lineage>
        <taxon>Bacteria</taxon>
        <taxon>Pseudomonadati</taxon>
        <taxon>Bacteroidota</taxon>
        <taxon>Cytophagia</taxon>
        <taxon>Cytophagales</taxon>
        <taxon>Spirosomataceae</taxon>
        <taxon>Arsenicibacter</taxon>
    </lineage>
</organism>
<keyword evidence="3" id="KW-1185">Reference proteome</keyword>
<proteinExistence type="predicted"/>
<evidence type="ECO:0000313" key="2">
    <source>
        <dbReference type="EMBL" id="OIN61156.1"/>
    </source>
</evidence>
<evidence type="ECO:0000256" key="1">
    <source>
        <dbReference type="SAM" id="MobiDB-lite"/>
    </source>
</evidence>
<dbReference type="RefSeq" id="WP_071501660.1">
    <property type="nucleotide sequence ID" value="NZ_MORL01000001.1"/>
</dbReference>
<dbReference type="EMBL" id="MORL01000001">
    <property type="protein sequence ID" value="OIN61156.1"/>
    <property type="molecule type" value="Genomic_DNA"/>
</dbReference>